<gene>
    <name evidence="1" type="ORF">CR513_58090</name>
</gene>
<reference evidence="1" key="1">
    <citation type="submission" date="2018-05" db="EMBL/GenBank/DDBJ databases">
        <title>Draft genome of Mucuna pruriens seed.</title>
        <authorList>
            <person name="Nnadi N.E."/>
            <person name="Vos R."/>
            <person name="Hasami M.H."/>
            <person name="Devisetty U.K."/>
            <person name="Aguiy J.C."/>
        </authorList>
    </citation>
    <scope>NUCLEOTIDE SEQUENCE [LARGE SCALE GENOMIC DNA]</scope>
    <source>
        <strain evidence="1">JCA_2017</strain>
    </source>
</reference>
<proteinExistence type="predicted"/>
<name>A0A371EBR5_MUCPR</name>
<keyword evidence="2" id="KW-1185">Reference proteome</keyword>
<evidence type="ECO:0000313" key="1">
    <source>
        <dbReference type="EMBL" id="RDX63477.1"/>
    </source>
</evidence>
<accession>A0A371EBR5</accession>
<protein>
    <submittedName>
        <fullName evidence="1">Uncharacterized protein</fullName>
    </submittedName>
</protein>
<evidence type="ECO:0000313" key="2">
    <source>
        <dbReference type="Proteomes" id="UP000257109"/>
    </source>
</evidence>
<dbReference type="EMBL" id="QJKJ01014875">
    <property type="protein sequence ID" value="RDX63477.1"/>
    <property type="molecule type" value="Genomic_DNA"/>
</dbReference>
<organism evidence="1 2">
    <name type="scientific">Mucuna pruriens</name>
    <name type="common">Velvet bean</name>
    <name type="synonym">Dolichos pruriens</name>
    <dbReference type="NCBI Taxonomy" id="157652"/>
    <lineage>
        <taxon>Eukaryota</taxon>
        <taxon>Viridiplantae</taxon>
        <taxon>Streptophyta</taxon>
        <taxon>Embryophyta</taxon>
        <taxon>Tracheophyta</taxon>
        <taxon>Spermatophyta</taxon>
        <taxon>Magnoliopsida</taxon>
        <taxon>eudicotyledons</taxon>
        <taxon>Gunneridae</taxon>
        <taxon>Pentapetalae</taxon>
        <taxon>rosids</taxon>
        <taxon>fabids</taxon>
        <taxon>Fabales</taxon>
        <taxon>Fabaceae</taxon>
        <taxon>Papilionoideae</taxon>
        <taxon>50 kb inversion clade</taxon>
        <taxon>NPAAA clade</taxon>
        <taxon>indigoferoid/millettioid clade</taxon>
        <taxon>Phaseoleae</taxon>
        <taxon>Mucuna</taxon>
    </lineage>
</organism>
<dbReference type="AlphaFoldDB" id="A0A371EBR5"/>
<sequence length="62" mass="6858">MKVAFLIVFDSDGGDFTVSCFIIFNTLLIEHFNMTTISNLHHANGSCYSVTNGDSEEVNILN</sequence>
<feature type="non-terminal residue" evidence="1">
    <location>
        <position position="1"/>
    </location>
</feature>
<comment type="caution">
    <text evidence="1">The sequence shown here is derived from an EMBL/GenBank/DDBJ whole genome shotgun (WGS) entry which is preliminary data.</text>
</comment>
<dbReference type="Proteomes" id="UP000257109">
    <property type="component" value="Unassembled WGS sequence"/>
</dbReference>